<evidence type="ECO:0000256" key="2">
    <source>
        <dbReference type="ARBA" id="ARBA00022771"/>
    </source>
</evidence>
<keyword evidence="9" id="KW-1185">Reference proteome</keyword>
<dbReference type="Proteomes" id="UP001165060">
    <property type="component" value="Unassembled WGS sequence"/>
</dbReference>
<evidence type="ECO:0000256" key="6">
    <source>
        <dbReference type="SAM" id="Phobius"/>
    </source>
</evidence>
<keyword evidence="3 4" id="KW-0862">Zinc</keyword>
<feature type="transmembrane region" description="Helical" evidence="6">
    <location>
        <begin position="138"/>
        <end position="160"/>
    </location>
</feature>
<reference evidence="8 9" key="1">
    <citation type="journal article" date="2023" name="Commun. Biol.">
        <title>Genome analysis of Parmales, the sister group of diatoms, reveals the evolutionary specialization of diatoms from phago-mixotrophs to photoautotrophs.</title>
        <authorList>
            <person name="Ban H."/>
            <person name="Sato S."/>
            <person name="Yoshikawa S."/>
            <person name="Yamada K."/>
            <person name="Nakamura Y."/>
            <person name="Ichinomiya M."/>
            <person name="Sato N."/>
            <person name="Blanc-Mathieu R."/>
            <person name="Endo H."/>
            <person name="Kuwata A."/>
            <person name="Ogata H."/>
        </authorList>
    </citation>
    <scope>NUCLEOTIDE SEQUENCE [LARGE SCALE GENOMIC DNA]</scope>
</reference>
<dbReference type="InterPro" id="IPR000571">
    <property type="entry name" value="Znf_CCCH"/>
</dbReference>
<dbReference type="PROSITE" id="PS50103">
    <property type="entry name" value="ZF_C3H1"/>
    <property type="match status" value="1"/>
</dbReference>
<feature type="compositionally biased region" description="Gly residues" evidence="5">
    <location>
        <begin position="383"/>
        <end position="395"/>
    </location>
</feature>
<feature type="region of interest" description="Disordered" evidence="5">
    <location>
        <begin position="194"/>
        <end position="213"/>
    </location>
</feature>
<keyword evidence="6" id="KW-0812">Transmembrane</keyword>
<sequence length="585" mass="64219">FAEVEWRIERAQDRSRKKRLKRALLAGREAAFWERQRRADPGARPKEDGGRGPYFDWTHEELKKELSRREHRNPLLVRAPFQQTPGEIAARLLELDEKQAGSRDEKEEAQLRRSFGSHADDEPPPPPPSEASANERQLLVSVLSWISAIIVASLAVLAGFGGGSLFAASCGVGVAVGVLGKAAGVGVEIKRRLRRQPLETPPPSPPSLNFDGRAFSNPPLPSVSIATSSTQLSAAVPPVPSPPREPPLRQLTPMSPSAYSPLERWGDTNSSVNSSSRAPSSFGAASRWSAPAHLAPKTMLPTNPNPPPFARSFGGIAELLGRAPPSQTSYALPPPPATAHTPPRAFSGIGALLRPPAAPVSERHAWRHARNVSFDGRALSGGYGWGRGEQGGQAGGDPRNRAMSDPAVSQSLDSGHYMPSLKEHTQVAPRVCYLWATGQHCKFGDQCTFVHGQPQDGPGLETMQSPWFLAKVRKREKKMRTKFNKKMRQLMTPGREKEREMLEQRQKEDRAREREQYIAMWETYELQQRDREPPGEGEGEVPPGNVEFETRARAMSLDGVDASFALDPSAIEYVPFTPDLVVSDD</sequence>
<feature type="region of interest" description="Disordered" evidence="5">
    <location>
        <begin position="383"/>
        <end position="410"/>
    </location>
</feature>
<feature type="compositionally biased region" description="Basic and acidic residues" evidence="5">
    <location>
        <begin position="34"/>
        <end position="50"/>
    </location>
</feature>
<accession>A0ABQ6MLI7</accession>
<feature type="domain" description="C3H1-type" evidence="7">
    <location>
        <begin position="426"/>
        <end position="454"/>
    </location>
</feature>
<keyword evidence="6" id="KW-1133">Transmembrane helix</keyword>
<dbReference type="SMART" id="SM00356">
    <property type="entry name" value="ZnF_C3H1"/>
    <property type="match status" value="1"/>
</dbReference>
<feature type="region of interest" description="Disordered" evidence="5">
    <location>
        <begin position="97"/>
        <end position="132"/>
    </location>
</feature>
<keyword evidence="2 4" id="KW-0863">Zinc-finger</keyword>
<organism evidence="8 9">
    <name type="scientific">Tetraparma gracilis</name>
    <dbReference type="NCBI Taxonomy" id="2962635"/>
    <lineage>
        <taxon>Eukaryota</taxon>
        <taxon>Sar</taxon>
        <taxon>Stramenopiles</taxon>
        <taxon>Ochrophyta</taxon>
        <taxon>Bolidophyceae</taxon>
        <taxon>Parmales</taxon>
        <taxon>Triparmaceae</taxon>
        <taxon>Tetraparma</taxon>
    </lineage>
</organism>
<proteinExistence type="predicted"/>
<gene>
    <name evidence="8" type="ORF">TeGR_g11855</name>
</gene>
<evidence type="ECO:0000256" key="1">
    <source>
        <dbReference type="ARBA" id="ARBA00022723"/>
    </source>
</evidence>
<dbReference type="Pfam" id="PF00642">
    <property type="entry name" value="zf-CCCH"/>
    <property type="match status" value="1"/>
</dbReference>
<feature type="region of interest" description="Disordered" evidence="5">
    <location>
        <begin position="34"/>
        <end position="56"/>
    </location>
</feature>
<comment type="caution">
    <text evidence="8">The sequence shown here is derived from an EMBL/GenBank/DDBJ whole genome shotgun (WGS) entry which is preliminary data.</text>
</comment>
<evidence type="ECO:0000313" key="9">
    <source>
        <dbReference type="Proteomes" id="UP001165060"/>
    </source>
</evidence>
<dbReference type="SUPFAM" id="SSF90229">
    <property type="entry name" value="CCCH zinc finger"/>
    <property type="match status" value="1"/>
</dbReference>
<feature type="transmembrane region" description="Helical" evidence="6">
    <location>
        <begin position="166"/>
        <end position="187"/>
    </location>
</feature>
<feature type="non-terminal residue" evidence="8">
    <location>
        <position position="1"/>
    </location>
</feature>
<evidence type="ECO:0000313" key="8">
    <source>
        <dbReference type="EMBL" id="GMI28103.1"/>
    </source>
</evidence>
<evidence type="ECO:0000256" key="4">
    <source>
        <dbReference type="PROSITE-ProRule" id="PRU00723"/>
    </source>
</evidence>
<dbReference type="EMBL" id="BRYB01001539">
    <property type="protein sequence ID" value="GMI28103.1"/>
    <property type="molecule type" value="Genomic_DNA"/>
</dbReference>
<feature type="region of interest" description="Disordered" evidence="5">
    <location>
        <begin position="231"/>
        <end position="283"/>
    </location>
</feature>
<protein>
    <recommendedName>
        <fullName evidence="7">C3H1-type domain-containing protein</fullName>
    </recommendedName>
</protein>
<evidence type="ECO:0000259" key="7">
    <source>
        <dbReference type="PROSITE" id="PS50103"/>
    </source>
</evidence>
<feature type="compositionally biased region" description="Basic and acidic residues" evidence="5">
    <location>
        <begin position="97"/>
        <end position="111"/>
    </location>
</feature>
<keyword evidence="6" id="KW-0472">Membrane</keyword>
<name>A0ABQ6MLI7_9STRA</name>
<feature type="zinc finger region" description="C3H1-type" evidence="4">
    <location>
        <begin position="426"/>
        <end position="454"/>
    </location>
</feature>
<evidence type="ECO:0000256" key="3">
    <source>
        <dbReference type="ARBA" id="ARBA00022833"/>
    </source>
</evidence>
<feature type="region of interest" description="Disordered" evidence="5">
    <location>
        <begin position="527"/>
        <end position="550"/>
    </location>
</feature>
<evidence type="ECO:0000256" key="5">
    <source>
        <dbReference type="SAM" id="MobiDB-lite"/>
    </source>
</evidence>
<keyword evidence="1 4" id="KW-0479">Metal-binding</keyword>
<feature type="compositionally biased region" description="Low complexity" evidence="5">
    <location>
        <begin position="270"/>
        <end position="281"/>
    </location>
</feature>
<dbReference type="InterPro" id="IPR036855">
    <property type="entry name" value="Znf_CCCH_sf"/>
</dbReference>